<proteinExistence type="predicted"/>
<keyword evidence="1" id="KW-0732">Signal</keyword>
<evidence type="ECO:0000313" key="3">
    <source>
        <dbReference type="Proteomes" id="UP000018417"/>
    </source>
</evidence>
<dbReference type="AlphaFoldDB" id="N9FK17"/>
<comment type="caution">
    <text evidence="2">The sequence shown here is derived from an EMBL/GenBank/DDBJ whole genome shotgun (WGS) entry which is preliminary data.</text>
</comment>
<dbReference type="Proteomes" id="UP000018417">
    <property type="component" value="Unassembled WGS sequence"/>
</dbReference>
<dbReference type="OrthoDB" id="1491023at2"/>
<dbReference type="PROSITE" id="PS51257">
    <property type="entry name" value="PROKAR_LIPOPROTEIN"/>
    <property type="match status" value="1"/>
</dbReference>
<dbReference type="EMBL" id="APQK01000011">
    <property type="protein sequence ID" value="ENW05286.1"/>
    <property type="molecule type" value="Genomic_DNA"/>
</dbReference>
<evidence type="ECO:0000313" key="2">
    <source>
        <dbReference type="EMBL" id="ENW05286.1"/>
    </source>
</evidence>
<dbReference type="Gene3D" id="3.40.50.1820">
    <property type="entry name" value="alpha/beta hydrolase"/>
    <property type="match status" value="1"/>
</dbReference>
<protein>
    <recommendedName>
        <fullName evidence="4">Alpha/beta hydrolase</fullName>
    </recommendedName>
</protein>
<dbReference type="InterPro" id="IPR029058">
    <property type="entry name" value="AB_hydrolase_fold"/>
</dbReference>
<sequence length="465" mass="52620">MRRILLFTMFLLLGACSSIPIGKNYSEKNVQVNEDKLKHHLIYINKDGELIDPYSKKVIKNSNEYINELFDTYKNSKKEKITIFIHGGLNTFQNATGKANQILRNYKDENEENFIVLIGWQAGPFTNYLDHLFFVRGGERRRVLGPLTSPFILVEDTARSVAHAPRATAEALLAQSSVPIRIESKEEDAYYTNIANLKNMPENERINIHTTGETRGLNYKNISSLANPLKFVAAPFVDGFGHGTWNSLSRRTELLITKDTAFTRKENAKTALEKFLDKVDQESTKPEITLIGHSMGSMVANNIIIRKPKLNYTNIVYMGAAASLKDVESNVVPILLKNGNAQFFNLSLDPYRELSESKALGSVPRGSLLIWIDTYLTTVKSFTDRTSGGWFNMVRAADTIFPDTVKKRVHLTKFGFGAGPQKHGEFDEYQFWKHGYWTGDECSLILLDKPIDVNLKHKCEIPKAN</sequence>
<feature type="signal peptide" evidence="1">
    <location>
        <begin position="1"/>
        <end position="20"/>
    </location>
</feature>
<dbReference type="SUPFAM" id="SSF53474">
    <property type="entry name" value="alpha/beta-Hydrolases"/>
    <property type="match status" value="1"/>
</dbReference>
<evidence type="ECO:0000256" key="1">
    <source>
        <dbReference type="SAM" id="SignalP"/>
    </source>
</evidence>
<accession>N9FK17</accession>
<evidence type="ECO:0008006" key="4">
    <source>
        <dbReference type="Google" id="ProtNLM"/>
    </source>
</evidence>
<feature type="chain" id="PRO_5004143417" description="Alpha/beta hydrolase" evidence="1">
    <location>
        <begin position="21"/>
        <end position="465"/>
    </location>
</feature>
<gene>
    <name evidence="2" type="ORF">F934_01250</name>
</gene>
<name>N9FK17_9GAMM</name>
<dbReference type="PATRIC" id="fig|1217649.3.peg.1190"/>
<dbReference type="RefSeq" id="WP_005053209.1">
    <property type="nucleotide sequence ID" value="NZ_KB849759.1"/>
</dbReference>
<reference evidence="2 3" key="1">
    <citation type="submission" date="2013-02" db="EMBL/GenBank/DDBJ databases">
        <title>The Genome Sequence of Acinetobacter beijerinckii ANC 3835.</title>
        <authorList>
            <consortium name="The Broad Institute Genome Sequencing Platform"/>
            <consortium name="The Broad Institute Genome Sequencing Center for Infectious Disease"/>
            <person name="Cerqueira G."/>
            <person name="Feldgarden M."/>
            <person name="Courvalin P."/>
            <person name="Perichon B."/>
            <person name="Grillot-Courvalin C."/>
            <person name="Clermont D."/>
            <person name="Rocha E."/>
            <person name="Yoon E.-J."/>
            <person name="Nemec A."/>
            <person name="Walker B."/>
            <person name="Young S.K."/>
            <person name="Zeng Q."/>
            <person name="Gargeya S."/>
            <person name="Fitzgerald M."/>
            <person name="Haas B."/>
            <person name="Abouelleil A."/>
            <person name="Alvarado L."/>
            <person name="Arachchi H.M."/>
            <person name="Berlin A.M."/>
            <person name="Chapman S.B."/>
            <person name="Dewar J."/>
            <person name="Goldberg J."/>
            <person name="Griggs A."/>
            <person name="Gujja S."/>
            <person name="Hansen M."/>
            <person name="Howarth C."/>
            <person name="Imamovic A."/>
            <person name="Larimer J."/>
            <person name="McCowan C."/>
            <person name="Murphy C."/>
            <person name="Neiman D."/>
            <person name="Pearson M."/>
            <person name="Priest M."/>
            <person name="Roberts A."/>
            <person name="Saif S."/>
            <person name="Shea T."/>
            <person name="Sisk P."/>
            <person name="Sykes S."/>
            <person name="Wortman J."/>
            <person name="Nusbaum C."/>
            <person name="Birren B."/>
        </authorList>
    </citation>
    <scope>NUCLEOTIDE SEQUENCE [LARGE SCALE GENOMIC DNA]</scope>
    <source>
        <strain evidence="2 3">ANC 3835</strain>
    </source>
</reference>
<dbReference type="HOGENOM" id="CLU_587465_0_0_6"/>
<organism evidence="2 3">
    <name type="scientific">Acinetobacter beijerinckii ANC 3835</name>
    <dbReference type="NCBI Taxonomy" id="1217649"/>
    <lineage>
        <taxon>Bacteria</taxon>
        <taxon>Pseudomonadati</taxon>
        <taxon>Pseudomonadota</taxon>
        <taxon>Gammaproteobacteria</taxon>
        <taxon>Moraxellales</taxon>
        <taxon>Moraxellaceae</taxon>
        <taxon>Acinetobacter</taxon>
    </lineage>
</organism>